<protein>
    <submittedName>
        <fullName evidence="3">Uncharacterized protein</fullName>
    </submittedName>
</protein>
<dbReference type="OrthoDB" id="39408at2759"/>
<proteinExistence type="predicted"/>
<evidence type="ECO:0000313" key="3">
    <source>
        <dbReference type="EMBL" id="VEU45123.1"/>
    </source>
</evidence>
<organism evidence="3 4">
    <name type="scientific">Pseudo-nitzschia multistriata</name>
    <dbReference type="NCBI Taxonomy" id="183589"/>
    <lineage>
        <taxon>Eukaryota</taxon>
        <taxon>Sar</taxon>
        <taxon>Stramenopiles</taxon>
        <taxon>Ochrophyta</taxon>
        <taxon>Bacillariophyta</taxon>
        <taxon>Bacillariophyceae</taxon>
        <taxon>Bacillariophycidae</taxon>
        <taxon>Bacillariales</taxon>
        <taxon>Bacillariaceae</taxon>
        <taxon>Pseudo-nitzschia</taxon>
    </lineage>
</organism>
<evidence type="ECO:0000313" key="4">
    <source>
        <dbReference type="Proteomes" id="UP000291116"/>
    </source>
</evidence>
<dbReference type="PROSITE" id="PS51257">
    <property type="entry name" value="PROKAR_LIPOPROTEIN"/>
    <property type="match status" value="1"/>
</dbReference>
<sequence length="251" mass="27145">MARLSLSSVAVLFALAACSFRRANSFTGNTLLTTENTANNHALYAKKPAKKNKSKKKGTGNSGGGGFGKVQIESTTNKVRSVSGHAGSGEKPLRQAANTFDAIRKDHGKEATNDVYCYSPLDDEETFWYVGKVAARPGVSGKMAVLSQKRLILEYSKRELRPQNLGGKYASALELWLAPGDSEMDAVQNKVSLTKVEGTTKDLSSDFSVKDVGYNPEIYVGDEVEKGGLRIKRDPSTGKPTKPVFEVNESM</sequence>
<reference evidence="3 4" key="1">
    <citation type="submission" date="2019-01" db="EMBL/GenBank/DDBJ databases">
        <authorList>
            <person name="Ferrante I. M."/>
        </authorList>
    </citation>
    <scope>NUCLEOTIDE SEQUENCE [LARGE SCALE GENOMIC DNA]</scope>
    <source>
        <strain evidence="3 4">B856</strain>
    </source>
</reference>
<name>A0A448ZT36_9STRA</name>
<dbReference type="EMBL" id="CAACVS010000688">
    <property type="protein sequence ID" value="VEU45123.1"/>
    <property type="molecule type" value="Genomic_DNA"/>
</dbReference>
<accession>A0A448ZT36</accession>
<dbReference type="Proteomes" id="UP000291116">
    <property type="component" value="Unassembled WGS sequence"/>
</dbReference>
<gene>
    <name evidence="3" type="ORF">PSNMU_V1.4_AUG-EV-PASAV3_0122750</name>
</gene>
<feature type="chain" id="PRO_5019300613" evidence="2">
    <location>
        <begin position="26"/>
        <end position="251"/>
    </location>
</feature>
<feature type="signal peptide" evidence="2">
    <location>
        <begin position="1"/>
        <end position="25"/>
    </location>
</feature>
<feature type="region of interest" description="Disordered" evidence="1">
    <location>
        <begin position="43"/>
        <end position="70"/>
    </location>
</feature>
<keyword evidence="2" id="KW-0732">Signal</keyword>
<dbReference type="AlphaFoldDB" id="A0A448ZT36"/>
<evidence type="ECO:0000256" key="2">
    <source>
        <dbReference type="SAM" id="SignalP"/>
    </source>
</evidence>
<feature type="region of interest" description="Disordered" evidence="1">
    <location>
        <begin position="230"/>
        <end position="251"/>
    </location>
</feature>
<keyword evidence="4" id="KW-1185">Reference proteome</keyword>
<feature type="compositionally biased region" description="Basic residues" evidence="1">
    <location>
        <begin position="47"/>
        <end position="58"/>
    </location>
</feature>
<evidence type="ECO:0000256" key="1">
    <source>
        <dbReference type="SAM" id="MobiDB-lite"/>
    </source>
</evidence>